<evidence type="ECO:0000256" key="1">
    <source>
        <dbReference type="ARBA" id="ARBA00022679"/>
    </source>
</evidence>
<dbReference type="GO" id="GO:0044209">
    <property type="term" value="P:AMP salvage"/>
    <property type="evidence" value="ECO:0007669"/>
    <property type="project" value="UniProtKB-UniRule"/>
</dbReference>
<dbReference type="Gene3D" id="3.40.50.300">
    <property type="entry name" value="P-loop containing nucleotide triphosphate hydrolases"/>
    <property type="match status" value="1"/>
</dbReference>
<comment type="pathway">
    <text evidence="5">Purine metabolism; AMP biosynthesis via salvage pathway; AMP from ADP: step 1/1.</text>
</comment>
<comment type="caution">
    <text evidence="9">The sequence shown here is derived from an EMBL/GenBank/DDBJ whole genome shotgun (WGS) entry which is preliminary data.</text>
</comment>
<feature type="binding site" evidence="5">
    <location>
        <position position="155"/>
    </location>
    <ligand>
        <name>Zn(2+)</name>
        <dbReference type="ChEBI" id="CHEBI:29105"/>
        <note>structural</note>
    </ligand>
</feature>
<protein>
    <recommendedName>
        <fullName evidence="5 7">Adenylate kinase</fullName>
        <shortName evidence="5">AK</shortName>
        <ecNumber evidence="5 7">2.7.4.3</ecNumber>
    </recommendedName>
    <alternativeName>
        <fullName evidence="5">ATP-AMP transphosphorylase</fullName>
    </alternativeName>
    <alternativeName>
        <fullName evidence="5">ATP:AMP phosphotransferase</fullName>
    </alternativeName>
    <alternativeName>
        <fullName evidence="5">Adenylate monophosphate kinase</fullName>
    </alternativeName>
</protein>
<feature type="binding site" evidence="5">
    <location>
        <position position="99"/>
    </location>
    <ligand>
        <name>AMP</name>
        <dbReference type="ChEBI" id="CHEBI:456215"/>
    </ligand>
</feature>
<feature type="region of interest" description="NMP" evidence="5">
    <location>
        <begin position="37"/>
        <end position="66"/>
    </location>
</feature>
<organism evidence="9 10">
    <name type="scientific">Candidatus Kerfeldbacteria bacterium CG15_BIG_FIL_POST_REV_8_21_14_020_45_12</name>
    <dbReference type="NCBI Taxonomy" id="2014247"/>
    <lineage>
        <taxon>Bacteria</taxon>
        <taxon>Candidatus Kerfeldiibacteriota</taxon>
    </lineage>
</organism>
<evidence type="ECO:0000256" key="4">
    <source>
        <dbReference type="ARBA" id="ARBA00022777"/>
    </source>
</evidence>
<dbReference type="InterPro" id="IPR027417">
    <property type="entry name" value="P-loop_NTPase"/>
</dbReference>
<dbReference type="PROSITE" id="PS00113">
    <property type="entry name" value="ADENYLATE_KINASE"/>
    <property type="match status" value="1"/>
</dbReference>
<dbReference type="PANTHER" id="PTHR23359">
    <property type="entry name" value="NUCLEOTIDE KINASE"/>
    <property type="match status" value="1"/>
</dbReference>
<feature type="binding site" evidence="5">
    <location>
        <position position="129"/>
    </location>
    <ligand>
        <name>ATP</name>
        <dbReference type="ChEBI" id="CHEBI:30616"/>
    </ligand>
</feature>
<dbReference type="EMBL" id="PFGC01000037">
    <property type="protein sequence ID" value="PIW36879.1"/>
    <property type="molecule type" value="Genomic_DNA"/>
</dbReference>
<dbReference type="GO" id="GO:0004017">
    <property type="term" value="F:AMP kinase activity"/>
    <property type="evidence" value="ECO:0007669"/>
    <property type="project" value="UniProtKB-UniRule"/>
</dbReference>
<dbReference type="GO" id="GO:0005737">
    <property type="term" value="C:cytoplasm"/>
    <property type="evidence" value="ECO:0007669"/>
    <property type="project" value="UniProtKB-SubCell"/>
</dbReference>
<dbReference type="Pfam" id="PF00406">
    <property type="entry name" value="ADK"/>
    <property type="match status" value="1"/>
</dbReference>
<dbReference type="CDD" id="cd01428">
    <property type="entry name" value="ADK"/>
    <property type="match status" value="1"/>
</dbReference>
<dbReference type="GO" id="GO:0005524">
    <property type="term" value="F:ATP binding"/>
    <property type="evidence" value="ECO:0007669"/>
    <property type="project" value="UniProtKB-UniRule"/>
</dbReference>
<feature type="binding site" evidence="5">
    <location>
        <position position="162"/>
    </location>
    <ligand>
        <name>AMP</name>
        <dbReference type="ChEBI" id="CHEBI:456215"/>
    </ligand>
</feature>
<keyword evidence="5" id="KW-0963">Cytoplasm</keyword>
<feature type="region of interest" description="LID" evidence="5">
    <location>
        <begin position="128"/>
        <end position="165"/>
    </location>
</feature>
<feature type="binding site" evidence="5">
    <location>
        <begin position="92"/>
        <end position="95"/>
    </location>
    <ligand>
        <name>AMP</name>
        <dbReference type="ChEBI" id="CHEBI:456215"/>
    </ligand>
</feature>
<comment type="catalytic activity">
    <reaction evidence="5 7">
        <text>AMP + ATP = 2 ADP</text>
        <dbReference type="Rhea" id="RHEA:12973"/>
        <dbReference type="ChEBI" id="CHEBI:30616"/>
        <dbReference type="ChEBI" id="CHEBI:456215"/>
        <dbReference type="ChEBI" id="CHEBI:456216"/>
        <dbReference type="EC" id="2.7.4.3"/>
    </reaction>
</comment>
<dbReference type="PRINTS" id="PR00094">
    <property type="entry name" value="ADENYLTKNASE"/>
</dbReference>
<feature type="binding site" evidence="5">
    <location>
        <position position="152"/>
    </location>
    <ligand>
        <name>Zn(2+)</name>
        <dbReference type="ChEBI" id="CHEBI:29105"/>
        <note>structural</note>
    </ligand>
</feature>
<dbReference type="NCBIfam" id="TIGR01351">
    <property type="entry name" value="adk"/>
    <property type="match status" value="1"/>
</dbReference>
<dbReference type="EC" id="2.7.4.3" evidence="5 7"/>
<keyword evidence="5 7" id="KW-0067">ATP-binding</keyword>
<keyword evidence="4 5" id="KW-0418">Kinase</keyword>
<dbReference type="SUPFAM" id="SSF52540">
    <property type="entry name" value="P-loop containing nucleoside triphosphate hydrolases"/>
    <property type="match status" value="1"/>
</dbReference>
<dbReference type="Proteomes" id="UP000230292">
    <property type="component" value="Unassembled WGS sequence"/>
</dbReference>
<feature type="domain" description="Adenylate kinase active site lid" evidence="8">
    <location>
        <begin position="129"/>
        <end position="164"/>
    </location>
</feature>
<dbReference type="Pfam" id="PF05191">
    <property type="entry name" value="ADK_lid"/>
    <property type="match status" value="1"/>
</dbReference>
<evidence type="ECO:0000313" key="9">
    <source>
        <dbReference type="EMBL" id="PIW36879.1"/>
    </source>
</evidence>
<comment type="subunit">
    <text evidence="5 7">Monomer.</text>
</comment>
<evidence type="ECO:0000256" key="7">
    <source>
        <dbReference type="RuleBase" id="RU003331"/>
    </source>
</evidence>
<comment type="similarity">
    <text evidence="5 6">Belongs to the adenylate kinase family.</text>
</comment>
<dbReference type="InterPro" id="IPR033690">
    <property type="entry name" value="Adenylat_kinase_CS"/>
</dbReference>
<dbReference type="GO" id="GO:0008270">
    <property type="term" value="F:zinc ion binding"/>
    <property type="evidence" value="ECO:0007669"/>
    <property type="project" value="UniProtKB-UniRule"/>
</dbReference>
<feature type="binding site" evidence="5">
    <location>
        <position position="135"/>
    </location>
    <ligand>
        <name>Zn(2+)</name>
        <dbReference type="ChEBI" id="CHEBI:29105"/>
        <note>structural</note>
    </ligand>
</feature>
<gene>
    <name evidence="5" type="primary">adk</name>
    <name evidence="9" type="ORF">COW24_02885</name>
</gene>
<comment type="caution">
    <text evidence="5">Lacks conserved residue(s) required for the propagation of feature annotation.</text>
</comment>
<keyword evidence="3 5" id="KW-0547">Nucleotide-binding</keyword>
<keyword evidence="5" id="KW-0862">Zinc</keyword>
<comment type="function">
    <text evidence="5">Catalyzes the reversible transfer of the terminal phosphate group between ATP and AMP. Plays an important role in cellular energy homeostasis and in adenine nucleotide metabolism.</text>
</comment>
<dbReference type="FunFam" id="3.40.50.300:FF:000106">
    <property type="entry name" value="Adenylate kinase mitochondrial"/>
    <property type="match status" value="1"/>
</dbReference>
<keyword evidence="5" id="KW-0479">Metal-binding</keyword>
<feature type="binding site" evidence="5">
    <location>
        <begin position="64"/>
        <end position="66"/>
    </location>
    <ligand>
        <name>AMP</name>
        <dbReference type="ChEBI" id="CHEBI:456215"/>
    </ligand>
</feature>
<feature type="binding site" evidence="5">
    <location>
        <position position="201"/>
    </location>
    <ligand>
        <name>ATP</name>
        <dbReference type="ChEBI" id="CHEBI:30616"/>
    </ligand>
</feature>
<dbReference type="NCBIfam" id="NF001381">
    <property type="entry name" value="PRK00279.1-3"/>
    <property type="match status" value="1"/>
</dbReference>
<feature type="binding site" evidence="5">
    <location>
        <begin position="138"/>
        <end position="139"/>
    </location>
    <ligand>
        <name>ATP</name>
        <dbReference type="ChEBI" id="CHEBI:30616"/>
    </ligand>
</feature>
<dbReference type="NCBIfam" id="NF001380">
    <property type="entry name" value="PRK00279.1-2"/>
    <property type="match status" value="1"/>
</dbReference>
<dbReference type="InterPro" id="IPR006259">
    <property type="entry name" value="Adenyl_kin_sub"/>
</dbReference>
<evidence type="ECO:0000259" key="8">
    <source>
        <dbReference type="Pfam" id="PF05191"/>
    </source>
</evidence>
<feature type="binding site" evidence="5">
    <location>
        <begin position="17"/>
        <end position="22"/>
    </location>
    <ligand>
        <name>ATP</name>
        <dbReference type="ChEBI" id="CHEBI:30616"/>
    </ligand>
</feature>
<reference evidence="9 10" key="1">
    <citation type="submission" date="2017-09" db="EMBL/GenBank/DDBJ databases">
        <title>Depth-based differentiation of microbial function through sediment-hosted aquifers and enrichment of novel symbionts in the deep terrestrial subsurface.</title>
        <authorList>
            <person name="Probst A.J."/>
            <person name="Ladd B."/>
            <person name="Jarett J.K."/>
            <person name="Geller-Mcgrath D.E."/>
            <person name="Sieber C.M."/>
            <person name="Emerson J.B."/>
            <person name="Anantharaman K."/>
            <person name="Thomas B.C."/>
            <person name="Malmstrom R."/>
            <person name="Stieglmeier M."/>
            <person name="Klingl A."/>
            <person name="Woyke T."/>
            <person name="Ryan C.M."/>
            <person name="Banfield J.F."/>
        </authorList>
    </citation>
    <scope>NUCLEOTIDE SEQUENCE [LARGE SCALE GENOMIC DNA]</scope>
    <source>
        <strain evidence="9">CG15_BIG_FIL_POST_REV_8_21_14_020_45_12</strain>
    </source>
</reference>
<name>A0A2M7H3T3_9BACT</name>
<dbReference type="InterPro" id="IPR007862">
    <property type="entry name" value="Adenylate_kinase_lid-dom"/>
</dbReference>
<evidence type="ECO:0000256" key="2">
    <source>
        <dbReference type="ARBA" id="ARBA00022727"/>
    </source>
</evidence>
<comment type="domain">
    <text evidence="5">Consists of three domains, a large central CORE domain and two small peripheral domains, NMPbind and LID, which undergo movements during catalysis. The LID domain closes over the site of phosphoryl transfer upon ATP binding. Assembling and dissambling the active center during each catalytic cycle provides an effective means to prevent ATP hydrolysis. Some bacteria have evolved a zinc-coordinating structure that stabilizes the LID domain.</text>
</comment>
<dbReference type="HAMAP" id="MF_00235">
    <property type="entry name" value="Adenylate_kinase_Adk"/>
    <property type="match status" value="1"/>
</dbReference>
<evidence type="ECO:0000256" key="6">
    <source>
        <dbReference type="RuleBase" id="RU003330"/>
    </source>
</evidence>
<feature type="binding site" evidence="5">
    <location>
        <position position="173"/>
    </location>
    <ligand>
        <name>AMP</name>
        <dbReference type="ChEBI" id="CHEBI:456215"/>
    </ligand>
</feature>
<keyword evidence="1 5" id="KW-0808">Transferase</keyword>
<evidence type="ECO:0000256" key="5">
    <source>
        <dbReference type="HAMAP-Rule" id="MF_00235"/>
    </source>
</evidence>
<comment type="subcellular location">
    <subcellularLocation>
        <location evidence="5 7">Cytoplasm</location>
    </subcellularLocation>
</comment>
<accession>A0A2M7H3T3</accession>
<dbReference type="InterPro" id="IPR000850">
    <property type="entry name" value="Adenylat/UMP-CMP_kin"/>
</dbReference>
<keyword evidence="2 5" id="KW-0545">Nucleotide biosynthesis</keyword>
<evidence type="ECO:0000313" key="10">
    <source>
        <dbReference type="Proteomes" id="UP000230292"/>
    </source>
</evidence>
<dbReference type="UniPathway" id="UPA00588">
    <property type="reaction ID" value="UER00649"/>
</dbReference>
<sequence length="216" mass="24011">MVDETTPKKICLFGPQGSGKGTQAERLVGLFGVPHVSPGNIFRQAVAEGSELGLKVESIINSGSLVPDEVTNQLVKERLELEDCLDGFVLDGYPRNEVQAVALDEVSTLTHVIVIEIPDEESISRISMRRTCSNCGMTYHLQSKPSKVEGVCDSCGSELVQRDDDKPEAIRHRLNIYHQETEPLIKRYEDRGVLHRIDGRGSIDAVWERVQSCFFS</sequence>
<feature type="binding site" evidence="5">
    <location>
        <position position="43"/>
    </location>
    <ligand>
        <name>AMP</name>
        <dbReference type="ChEBI" id="CHEBI:456215"/>
    </ligand>
</feature>
<proteinExistence type="inferred from homology"/>
<dbReference type="AlphaFoldDB" id="A0A2M7H3T3"/>
<evidence type="ECO:0000256" key="3">
    <source>
        <dbReference type="ARBA" id="ARBA00022741"/>
    </source>
</evidence>
<feature type="binding site" evidence="5">
    <location>
        <position position="132"/>
    </location>
    <ligand>
        <name>Zn(2+)</name>
        <dbReference type="ChEBI" id="CHEBI:29105"/>
        <note>structural</note>
    </ligand>
</feature>